<dbReference type="Pfam" id="PF07690">
    <property type="entry name" value="MFS_1"/>
    <property type="match status" value="1"/>
</dbReference>
<evidence type="ECO:0000256" key="5">
    <source>
        <dbReference type="SAM" id="MobiDB-lite"/>
    </source>
</evidence>
<evidence type="ECO:0000313" key="8">
    <source>
        <dbReference type="EMBL" id="KAJ8994749.1"/>
    </source>
</evidence>
<comment type="subcellular location">
    <subcellularLocation>
        <location evidence="1">Membrane</location>
        <topology evidence="1">Multi-pass membrane protein</topology>
    </subcellularLocation>
</comment>
<dbReference type="GO" id="GO:0005886">
    <property type="term" value="C:plasma membrane"/>
    <property type="evidence" value="ECO:0007669"/>
    <property type="project" value="TreeGrafter"/>
</dbReference>
<evidence type="ECO:0000256" key="1">
    <source>
        <dbReference type="ARBA" id="ARBA00004141"/>
    </source>
</evidence>
<feature type="domain" description="Major facilitator superfamily (MFS) profile" evidence="7">
    <location>
        <begin position="33"/>
        <end position="565"/>
    </location>
</feature>
<evidence type="ECO:0000256" key="6">
    <source>
        <dbReference type="SAM" id="Phobius"/>
    </source>
</evidence>
<feature type="region of interest" description="Disordered" evidence="5">
    <location>
        <begin position="418"/>
        <end position="456"/>
    </location>
</feature>
<dbReference type="AlphaFoldDB" id="A0AAN6F1R1"/>
<feature type="transmembrane region" description="Helical" evidence="6">
    <location>
        <begin position="361"/>
        <end position="380"/>
    </location>
</feature>
<name>A0AAN6F1R1_EXODE</name>
<comment type="caution">
    <text evidence="8">The sequence shown here is derived from an EMBL/GenBank/DDBJ whole genome shotgun (WGS) entry which is preliminary data.</text>
</comment>
<feature type="transmembrane region" description="Helical" evidence="6">
    <location>
        <begin position="157"/>
        <end position="176"/>
    </location>
</feature>
<dbReference type="PANTHER" id="PTHR23501">
    <property type="entry name" value="MAJOR FACILITATOR SUPERFAMILY"/>
    <property type="match status" value="1"/>
</dbReference>
<reference evidence="8" key="1">
    <citation type="submission" date="2023-01" db="EMBL/GenBank/DDBJ databases">
        <title>Exophiala dermititidis isolated from Cystic Fibrosis Patient.</title>
        <authorList>
            <person name="Kurbessoian T."/>
            <person name="Crocker A."/>
            <person name="Murante D."/>
            <person name="Hogan D.A."/>
            <person name="Stajich J.E."/>
        </authorList>
    </citation>
    <scope>NUCLEOTIDE SEQUENCE</scope>
    <source>
        <strain evidence="8">Ex8</strain>
    </source>
</reference>
<evidence type="ECO:0000259" key="7">
    <source>
        <dbReference type="PROSITE" id="PS50850"/>
    </source>
</evidence>
<feature type="transmembrane region" description="Helical" evidence="6">
    <location>
        <begin position="33"/>
        <end position="58"/>
    </location>
</feature>
<sequence length="629" mass="67608">MAQRDMDRFRNAHLVQESLNVPGWKPSRQEVMIMLTLAIISLMVSLDATVIITSLSTIVQALNATATQGFWIGTSYLLTCAVTMPFIASLSDILGRPRCLLASIVTFTIGTILCAAARTITVMLVGRCVQGIGGGGIIILSLVIFSDIVPLRSRPRYVGIIQGAWAIGTCIGPIVGGGLATPSPWRCVFYLMFPFAGIGLVFVPLFVRLKPRKAAATWKEMFNRIDWLGGFLFISSATSFLIAVSWGGVQEPWGSWRTIVPLTIGGLGLIATMLWERFGALHPFLRHSLFERPSAVAVYACSFAQGLLLYGQLYYIPFFFESVKLDTPIRTGVSLLPVMLTLIPASVVVGSIITRLGHYRWAIWAGWTLATLGTGLTILWDENSSLAARVITLVILGLGHGLLLNSLNTASQAVAGDEVVSHKRDTDKGARDHGVTDNGARDHGVTDNGARDNGVSDSVSVSNQGAAVAMYAFLRSFGMAVGVGIGGSMFQNVMKHKLLELGLSPEIAVHAESYIAVLRNMGPDNPARAAVTAAYVHGFKGVFGFFCALAGTALLVSVVFVSHYELNTITRELSGEHTLNMDLDRMDGTRSGHSRTTTKTAEASVTTDSDTGTVWSGGRDCDRQTDLEG</sequence>
<evidence type="ECO:0000256" key="3">
    <source>
        <dbReference type="ARBA" id="ARBA00022989"/>
    </source>
</evidence>
<dbReference type="GO" id="GO:0022857">
    <property type="term" value="F:transmembrane transporter activity"/>
    <property type="evidence" value="ECO:0007669"/>
    <property type="project" value="InterPro"/>
</dbReference>
<feature type="transmembrane region" description="Helical" evidence="6">
    <location>
        <begin position="124"/>
        <end position="145"/>
    </location>
</feature>
<keyword evidence="4 6" id="KW-0472">Membrane</keyword>
<feature type="compositionally biased region" description="Basic and acidic residues" evidence="5">
    <location>
        <begin position="419"/>
        <end position="445"/>
    </location>
</feature>
<feature type="transmembrane region" description="Helical" evidence="6">
    <location>
        <begin position="227"/>
        <end position="249"/>
    </location>
</feature>
<organism evidence="8 9">
    <name type="scientific">Exophiala dermatitidis</name>
    <name type="common">Black yeast-like fungus</name>
    <name type="synonym">Wangiella dermatitidis</name>
    <dbReference type="NCBI Taxonomy" id="5970"/>
    <lineage>
        <taxon>Eukaryota</taxon>
        <taxon>Fungi</taxon>
        <taxon>Dikarya</taxon>
        <taxon>Ascomycota</taxon>
        <taxon>Pezizomycotina</taxon>
        <taxon>Eurotiomycetes</taxon>
        <taxon>Chaetothyriomycetidae</taxon>
        <taxon>Chaetothyriales</taxon>
        <taxon>Herpotrichiellaceae</taxon>
        <taxon>Exophiala</taxon>
    </lineage>
</organism>
<feature type="transmembrane region" description="Helical" evidence="6">
    <location>
        <begin position="70"/>
        <end position="88"/>
    </location>
</feature>
<feature type="transmembrane region" description="Helical" evidence="6">
    <location>
        <begin position="468"/>
        <end position="490"/>
    </location>
</feature>
<feature type="transmembrane region" description="Helical" evidence="6">
    <location>
        <begin position="296"/>
        <end position="315"/>
    </location>
</feature>
<dbReference type="InterPro" id="IPR020846">
    <property type="entry name" value="MFS_dom"/>
</dbReference>
<keyword evidence="3 6" id="KW-1133">Transmembrane helix</keyword>
<gene>
    <name evidence="8" type="ORF">HRR80_001453</name>
</gene>
<dbReference type="EMBL" id="JAJGCB010000002">
    <property type="protein sequence ID" value="KAJ8994749.1"/>
    <property type="molecule type" value="Genomic_DNA"/>
</dbReference>
<dbReference type="SUPFAM" id="SSF103473">
    <property type="entry name" value="MFS general substrate transporter"/>
    <property type="match status" value="1"/>
</dbReference>
<proteinExistence type="predicted"/>
<evidence type="ECO:0000256" key="4">
    <source>
        <dbReference type="ARBA" id="ARBA00023136"/>
    </source>
</evidence>
<feature type="compositionally biased region" description="Basic and acidic residues" evidence="5">
    <location>
        <begin position="619"/>
        <end position="629"/>
    </location>
</feature>
<feature type="transmembrane region" description="Helical" evidence="6">
    <location>
        <begin position="335"/>
        <end position="354"/>
    </location>
</feature>
<feature type="transmembrane region" description="Helical" evidence="6">
    <location>
        <begin position="188"/>
        <end position="207"/>
    </location>
</feature>
<protein>
    <recommendedName>
        <fullName evidence="7">Major facilitator superfamily (MFS) profile domain-containing protein</fullName>
    </recommendedName>
</protein>
<dbReference type="InterPro" id="IPR036259">
    <property type="entry name" value="MFS_trans_sf"/>
</dbReference>
<feature type="transmembrane region" description="Helical" evidence="6">
    <location>
        <begin position="386"/>
        <end position="404"/>
    </location>
</feature>
<evidence type="ECO:0000256" key="2">
    <source>
        <dbReference type="ARBA" id="ARBA00022692"/>
    </source>
</evidence>
<feature type="compositionally biased region" description="Low complexity" evidence="5">
    <location>
        <begin position="597"/>
        <end position="607"/>
    </location>
</feature>
<accession>A0AAN6F1R1</accession>
<feature type="transmembrane region" description="Helical" evidence="6">
    <location>
        <begin position="255"/>
        <end position="275"/>
    </location>
</feature>
<dbReference type="PANTHER" id="PTHR23501:SF94">
    <property type="entry name" value="MAJOR FACILITATOR SUPERFAMILY (MFS) PROFILE DOMAIN-CONTAINING PROTEIN"/>
    <property type="match status" value="1"/>
</dbReference>
<dbReference type="Gene3D" id="1.20.1250.20">
    <property type="entry name" value="MFS general substrate transporter like domains"/>
    <property type="match status" value="1"/>
</dbReference>
<feature type="transmembrane region" description="Helical" evidence="6">
    <location>
        <begin position="100"/>
        <end position="118"/>
    </location>
</feature>
<dbReference type="Proteomes" id="UP001161757">
    <property type="component" value="Unassembled WGS sequence"/>
</dbReference>
<dbReference type="PROSITE" id="PS50850">
    <property type="entry name" value="MFS"/>
    <property type="match status" value="1"/>
</dbReference>
<dbReference type="InterPro" id="IPR011701">
    <property type="entry name" value="MFS"/>
</dbReference>
<feature type="transmembrane region" description="Helical" evidence="6">
    <location>
        <begin position="542"/>
        <end position="561"/>
    </location>
</feature>
<keyword evidence="2 6" id="KW-0812">Transmembrane</keyword>
<evidence type="ECO:0000313" key="9">
    <source>
        <dbReference type="Proteomes" id="UP001161757"/>
    </source>
</evidence>
<dbReference type="Gene3D" id="1.20.1720.10">
    <property type="entry name" value="Multidrug resistance protein D"/>
    <property type="match status" value="1"/>
</dbReference>
<feature type="region of interest" description="Disordered" evidence="5">
    <location>
        <begin position="582"/>
        <end position="629"/>
    </location>
</feature>